<dbReference type="Proteomes" id="UP000822184">
    <property type="component" value="Unassembled WGS sequence"/>
</dbReference>
<dbReference type="Proteomes" id="UP000031866">
    <property type="component" value="Chromosome"/>
</dbReference>
<reference evidence="2" key="3">
    <citation type="submission" date="2020-04" db="EMBL/GenBank/DDBJ databases">
        <authorList>
            <person name="Brown S."/>
        </authorList>
    </citation>
    <scope>NUCLEOTIDE SEQUENCE</scope>
    <source>
        <strain evidence="2">DJ015</strain>
    </source>
</reference>
<evidence type="ECO:0000313" key="2">
    <source>
        <dbReference type="EMBL" id="MBC2474992.1"/>
    </source>
</evidence>
<dbReference type="RefSeq" id="WP_011967934.1">
    <property type="nucleotide sequence ID" value="NZ_BKAK01000009.1"/>
</dbReference>
<organism evidence="1 5">
    <name type="scientific">Clostridium beijerinckii</name>
    <name type="common">Clostridium MP</name>
    <dbReference type="NCBI Taxonomy" id="1520"/>
    <lineage>
        <taxon>Bacteria</taxon>
        <taxon>Bacillati</taxon>
        <taxon>Bacillota</taxon>
        <taxon>Clostridia</taxon>
        <taxon>Eubacteriales</taxon>
        <taxon>Clostridiaceae</taxon>
        <taxon>Clostridium</taxon>
    </lineage>
</organism>
<dbReference type="Proteomes" id="UP001194098">
    <property type="component" value="Unassembled WGS sequence"/>
</dbReference>
<dbReference type="EMBL" id="CP010086">
    <property type="protein sequence ID" value="AJG97288.1"/>
    <property type="molecule type" value="Genomic_DNA"/>
</dbReference>
<evidence type="ECO:0000313" key="5">
    <source>
        <dbReference type="Proteomes" id="UP000031866"/>
    </source>
</evidence>
<name>A0A0B5QKP6_CLOBE</name>
<reference evidence="3" key="5">
    <citation type="submission" date="2020-11" db="EMBL/GenBank/DDBJ databases">
        <authorList>
            <person name="Thieme N."/>
            <person name="Liebl W."/>
            <person name="Zverlov V."/>
        </authorList>
    </citation>
    <scope>NUCLEOTIDE SEQUENCE</scope>
    <source>
        <strain evidence="3">NT08</strain>
    </source>
</reference>
<reference evidence="4" key="4">
    <citation type="submission" date="2020-06" db="EMBL/GenBank/DDBJ databases">
        <title>Genomic insights into acetone-butanol-ethanol (ABE) fermentation by sequencing solventogenic clostridia strains.</title>
        <authorList>
            <person name="Brown S."/>
        </authorList>
    </citation>
    <scope>NUCLEOTIDE SEQUENCE</scope>
    <source>
        <strain evidence="4">DJ123</strain>
    </source>
</reference>
<reference evidence="2" key="6">
    <citation type="journal article" date="2022" name="Nat. Biotechnol.">
        <title>Carbon-negative production of acetone and isopropanol by gas fermentation at industrial pilot scale.</title>
        <authorList>
            <person name="Liew F.E."/>
            <person name="Nogle R."/>
            <person name="Abdalla T."/>
            <person name="Rasor B.J."/>
            <person name="Canter C."/>
            <person name="Jensen R.O."/>
            <person name="Wang L."/>
            <person name="Strutz J."/>
            <person name="Chirania P."/>
            <person name="De Tissera S."/>
            <person name="Mueller A.P."/>
            <person name="Ruan Z."/>
            <person name="Gao A."/>
            <person name="Tran L."/>
            <person name="Engle N.L."/>
            <person name="Bromley J.C."/>
            <person name="Daniell J."/>
            <person name="Conrado R."/>
            <person name="Tschaplinski T.J."/>
            <person name="Giannone R.J."/>
            <person name="Hettich R.L."/>
            <person name="Karim A.S."/>
            <person name="Simpson S.D."/>
            <person name="Brown S.D."/>
            <person name="Leang C."/>
            <person name="Jewett M.C."/>
            <person name="Kopke M."/>
        </authorList>
    </citation>
    <scope>NUCLEOTIDE SEQUENCE</scope>
    <source>
        <strain evidence="2">DJ015</strain>
    </source>
</reference>
<reference evidence="1" key="2">
    <citation type="submission" date="2016-02" db="EMBL/GenBank/DDBJ databases">
        <title>Genome sequence of Clostridium beijerinckii strain 59B.</title>
        <authorList>
            <person name="Little G.T."/>
            <person name="Minton N.P."/>
        </authorList>
    </citation>
    <scope>NUCLEOTIDE SEQUENCE</scope>
    <source>
        <strain evidence="1">NCIMB 14988</strain>
    </source>
</reference>
<reference evidence="5" key="1">
    <citation type="submission" date="2014-12" db="EMBL/GenBank/DDBJ databases">
        <title>Genome sequence of Clostridium beijerinckii strain 59B.</title>
        <authorList>
            <person name="Little G.T."/>
            <person name="Minton N.P."/>
        </authorList>
    </citation>
    <scope>NUCLEOTIDE SEQUENCE [LARGE SCALE GENOMIC DNA]</scope>
    <source>
        <strain evidence="5">59B</strain>
    </source>
</reference>
<dbReference type="EMBL" id="JABTDW010000001">
    <property type="protein sequence ID" value="NSB17095.1"/>
    <property type="molecule type" value="Genomic_DNA"/>
</dbReference>
<evidence type="ECO:0000313" key="4">
    <source>
        <dbReference type="EMBL" id="NSB17095.1"/>
    </source>
</evidence>
<dbReference type="EMBL" id="JABAGV010000020">
    <property type="protein sequence ID" value="MBC2474992.1"/>
    <property type="molecule type" value="Genomic_DNA"/>
</dbReference>
<protein>
    <submittedName>
        <fullName evidence="1">Uncharacterized protein</fullName>
    </submittedName>
</protein>
<dbReference type="Proteomes" id="UP000631418">
    <property type="component" value="Unassembled WGS sequence"/>
</dbReference>
<dbReference type="AlphaFoldDB" id="A0A0B5QKP6"/>
<sequence length="159" mass="18342">MNPDKKYMSQVSSSDNDIRFVPPAFMSTNIYEKASFGIDDNNRNLDLFPSETGMPELCYYSDNQNEGISSGLNFNNIANNEIPTTFDALRGLDLDLNEEDLERNNSDNDVNKIYARIERRHPGIFATLYSYRIPRPIVRVIIKRLIKLTLAYCDKNNNY</sequence>
<dbReference type="GeneID" id="66343491"/>
<accession>A0A0B5QKP6</accession>
<dbReference type="OrthoDB" id="1910568at2"/>
<evidence type="ECO:0000313" key="1">
    <source>
        <dbReference type="EMBL" id="AJG97288.1"/>
    </source>
</evidence>
<dbReference type="KEGG" id="cbei:LF65_00657"/>
<evidence type="ECO:0000313" key="3">
    <source>
        <dbReference type="EMBL" id="MBF7807548.1"/>
    </source>
</evidence>
<dbReference type="EMBL" id="JADOEF010000001">
    <property type="protein sequence ID" value="MBF7807548.1"/>
    <property type="molecule type" value="Genomic_DNA"/>
</dbReference>
<proteinExistence type="predicted"/>
<gene>
    <name evidence="4" type="ORF">BCD95_005354</name>
    <name evidence="2" type="ORF">HGI39_09775</name>
    <name evidence="3" type="ORF">IS491_02215</name>
    <name evidence="1" type="ORF">LF65_00657</name>
</gene>